<evidence type="ECO:0000256" key="1">
    <source>
        <dbReference type="SAM" id="Coils"/>
    </source>
</evidence>
<evidence type="ECO:0000256" key="2">
    <source>
        <dbReference type="SAM" id="MobiDB-lite"/>
    </source>
</evidence>
<feature type="chain" id="PRO_5043983222" evidence="3">
    <location>
        <begin position="20"/>
        <end position="481"/>
    </location>
</feature>
<name>A0A5F0YNV8_PHODP</name>
<dbReference type="Proteomes" id="UP000516656">
    <property type="component" value="Plasmid unnamed1"/>
</dbReference>
<feature type="signal peptide" evidence="3">
    <location>
        <begin position="1"/>
        <end position="19"/>
    </location>
</feature>
<feature type="region of interest" description="Disordered" evidence="2">
    <location>
        <begin position="123"/>
        <end position="153"/>
    </location>
</feature>
<keyword evidence="4" id="KW-0614">Plasmid</keyword>
<protein>
    <submittedName>
        <fullName evidence="4">Conjugal transfer protein TraB</fullName>
    </submittedName>
</protein>
<geneLocation type="plasmid" evidence="4 5">
    <name>unnamed1</name>
</geneLocation>
<sequence length="481" mass="52615">MVVAATVSAVFAICYLAFKLITAPPQVEIEPEPDYEPVITSDFTQKDSLSALQAQQQTIEKMQTTINGLVRQCDSLSEQIKSGMEQLDTRFTKAFEDAQHNWLNDMDALQERMNNQPPPMVPDMNEFPSGHSDNPNGRVNPDPFGTLSGQEPYYPKPYPREYDKPDLKDIPVSKRQGIQTFSYSWPKAGSQTVYRRSSENYVPTGSFVTAVLIGAADANAGVNAQGDMAPILFRAIHNGILPNGKRSHLKGCFFTASVYGEISSNRGIARLQNMSCIFEKQKGKEEIIDIPVQGTAFNFGRNGMRGTPVMRNGKIMQMAGISGIFSGLGETAKAASSTTITGTSGVVSSITPSKALLNLSGSALEKVGSKLSDYYIKLAEQYHPIIELNPGTVVNLVILKGFPLDPAKIDEYQASLSQDSGKEDIRQMAGQLMSNYINPMGTMPLPISAPKPQVNNPLMQQLPADLQQKAVDYNQIQQSPY</sequence>
<dbReference type="Pfam" id="PF03743">
    <property type="entry name" value="TrbI"/>
    <property type="match status" value="1"/>
</dbReference>
<reference evidence="4 5" key="1">
    <citation type="submission" date="2020-09" db="EMBL/GenBank/DDBJ databases">
        <title>Complete, closed and curated genome sequences of Photobacterium damselae subsp. piscicida isolates from Australia indicate localised evolution and additional plasmid-borne pathogenicity mechanisms.</title>
        <authorList>
            <person name="Baseggio L."/>
            <person name="Silayeva O."/>
            <person name="Buller N."/>
            <person name="Landos M."/>
            <person name="Engelstaedter J."/>
            <person name="Barnes A.C."/>
        </authorList>
    </citation>
    <scope>NUCLEOTIDE SEQUENCE [LARGE SCALE GENOMIC DNA]</scope>
    <source>
        <strain evidence="4 5">AS-16-0540-1</strain>
        <plasmid evidence="4 5">unnamed1</plasmid>
    </source>
</reference>
<evidence type="ECO:0000313" key="5">
    <source>
        <dbReference type="Proteomes" id="UP000516656"/>
    </source>
</evidence>
<dbReference type="EMBL" id="CP061856">
    <property type="protein sequence ID" value="QOD59013.1"/>
    <property type="molecule type" value="Genomic_DNA"/>
</dbReference>
<proteinExistence type="predicted"/>
<feature type="coiled-coil region" evidence="1">
    <location>
        <begin position="52"/>
        <end position="79"/>
    </location>
</feature>
<keyword evidence="1" id="KW-0175">Coiled coil</keyword>
<organism evidence="4 5">
    <name type="scientific">Photobacterium damsela subsp. piscicida</name>
    <name type="common">Pasteurella piscicida</name>
    <dbReference type="NCBI Taxonomy" id="38294"/>
    <lineage>
        <taxon>Bacteria</taxon>
        <taxon>Pseudomonadati</taxon>
        <taxon>Pseudomonadota</taxon>
        <taxon>Gammaproteobacteria</taxon>
        <taxon>Vibrionales</taxon>
        <taxon>Vibrionaceae</taxon>
        <taxon>Photobacterium</taxon>
    </lineage>
</organism>
<evidence type="ECO:0000256" key="3">
    <source>
        <dbReference type="SAM" id="SignalP"/>
    </source>
</evidence>
<evidence type="ECO:0000313" key="4">
    <source>
        <dbReference type="EMBL" id="QOD59013.1"/>
    </source>
</evidence>
<dbReference type="AlphaFoldDB" id="A0A5F0YNV8"/>
<keyword evidence="3" id="KW-0732">Signal</keyword>
<dbReference type="InterPro" id="IPR005498">
    <property type="entry name" value="T4SS_VirB10/TraB/TrbI"/>
</dbReference>
<accession>A0A5F0YNV8</accession>
<gene>
    <name evidence="4" type="ORF">IC627_22185</name>
</gene>
<dbReference type="CDD" id="cd16430">
    <property type="entry name" value="TraB"/>
    <property type="match status" value="1"/>
</dbReference>